<accession>A0A8X6RFX6</accession>
<dbReference type="FunFam" id="1.10.340.70:FF:000001">
    <property type="entry name" value="Retrovirus-related Pol polyprotein from transposon gypsy-like Protein"/>
    <property type="match status" value="1"/>
</dbReference>
<reference evidence="3" key="1">
    <citation type="submission" date="2020-08" db="EMBL/GenBank/DDBJ databases">
        <title>Multicomponent nature underlies the extraordinary mechanical properties of spider dragline silk.</title>
        <authorList>
            <person name="Kono N."/>
            <person name="Nakamura H."/>
            <person name="Mori M."/>
            <person name="Yoshida Y."/>
            <person name="Ohtoshi R."/>
            <person name="Malay A.D."/>
            <person name="Moran D.A.P."/>
            <person name="Tomita M."/>
            <person name="Numata K."/>
            <person name="Arakawa K."/>
        </authorList>
    </citation>
    <scope>NUCLEOTIDE SEQUENCE</scope>
</reference>
<protein>
    <recommendedName>
        <fullName evidence="1">RNA-directed DNA polymerase</fullName>
        <ecNumber evidence="1">2.7.7.49</ecNumber>
    </recommendedName>
</protein>
<dbReference type="EMBL" id="BMAU01021177">
    <property type="protein sequence ID" value="GFX94268.1"/>
    <property type="molecule type" value="Genomic_DNA"/>
</dbReference>
<dbReference type="Gene3D" id="1.10.340.70">
    <property type="match status" value="1"/>
</dbReference>
<dbReference type="Pfam" id="PF17921">
    <property type="entry name" value="Integrase_H2C2"/>
    <property type="match status" value="1"/>
</dbReference>
<dbReference type="GO" id="GO:0015074">
    <property type="term" value="P:DNA integration"/>
    <property type="evidence" value="ECO:0007669"/>
    <property type="project" value="InterPro"/>
</dbReference>
<comment type="caution">
    <text evidence="3">The sequence shown here is derived from an EMBL/GenBank/DDBJ whole genome shotgun (WGS) entry which is preliminary data.</text>
</comment>
<organism evidence="3 4">
    <name type="scientific">Trichonephila clavipes</name>
    <name type="common">Golden silk orbweaver</name>
    <name type="synonym">Nephila clavipes</name>
    <dbReference type="NCBI Taxonomy" id="2585209"/>
    <lineage>
        <taxon>Eukaryota</taxon>
        <taxon>Metazoa</taxon>
        <taxon>Ecdysozoa</taxon>
        <taxon>Arthropoda</taxon>
        <taxon>Chelicerata</taxon>
        <taxon>Arachnida</taxon>
        <taxon>Araneae</taxon>
        <taxon>Araneomorphae</taxon>
        <taxon>Entelegynae</taxon>
        <taxon>Araneoidea</taxon>
        <taxon>Nephilidae</taxon>
        <taxon>Trichonephila</taxon>
    </lineage>
</organism>
<name>A0A8X6RFX6_TRICX</name>
<dbReference type="InterPro" id="IPR001584">
    <property type="entry name" value="Integrase_cat-core"/>
</dbReference>
<dbReference type="InterPro" id="IPR041588">
    <property type="entry name" value="Integrase_H2C2"/>
</dbReference>
<dbReference type="SUPFAM" id="SSF53098">
    <property type="entry name" value="Ribonuclease H-like"/>
    <property type="match status" value="1"/>
</dbReference>
<dbReference type="Gene3D" id="3.30.420.10">
    <property type="entry name" value="Ribonuclease H-like superfamily/Ribonuclease H"/>
    <property type="match status" value="1"/>
</dbReference>
<dbReference type="Proteomes" id="UP000887159">
    <property type="component" value="Unassembled WGS sequence"/>
</dbReference>
<proteinExistence type="predicted"/>
<evidence type="ECO:0000313" key="3">
    <source>
        <dbReference type="EMBL" id="GFX94268.1"/>
    </source>
</evidence>
<dbReference type="PROSITE" id="PS50994">
    <property type="entry name" value="INTEGRASE"/>
    <property type="match status" value="1"/>
</dbReference>
<dbReference type="AlphaFoldDB" id="A0A8X6RFX6"/>
<dbReference type="GO" id="GO:0003676">
    <property type="term" value="F:nucleic acid binding"/>
    <property type="evidence" value="ECO:0007669"/>
    <property type="project" value="InterPro"/>
</dbReference>
<feature type="domain" description="Integrase catalytic" evidence="2">
    <location>
        <begin position="183"/>
        <end position="343"/>
    </location>
</feature>
<dbReference type="GO" id="GO:0003964">
    <property type="term" value="F:RNA-directed DNA polymerase activity"/>
    <property type="evidence" value="ECO:0007669"/>
    <property type="project" value="UniProtKB-EC"/>
</dbReference>
<dbReference type="EC" id="2.7.7.49" evidence="1"/>
<dbReference type="PANTHER" id="PTHR37984">
    <property type="entry name" value="PROTEIN CBG26694"/>
    <property type="match status" value="1"/>
</dbReference>
<dbReference type="InterPro" id="IPR050951">
    <property type="entry name" value="Retrovirus_Pol_polyprotein"/>
</dbReference>
<dbReference type="Pfam" id="PF00665">
    <property type="entry name" value="rve"/>
    <property type="match status" value="1"/>
</dbReference>
<dbReference type="InterPro" id="IPR012337">
    <property type="entry name" value="RNaseH-like_sf"/>
</dbReference>
<dbReference type="PANTHER" id="PTHR37984:SF15">
    <property type="entry name" value="INTEGRASE CATALYTIC DOMAIN-CONTAINING PROTEIN"/>
    <property type="match status" value="1"/>
</dbReference>
<dbReference type="FunFam" id="3.30.420.10:FF:000032">
    <property type="entry name" value="Retrovirus-related Pol polyprotein from transposon 297-like Protein"/>
    <property type="match status" value="1"/>
</dbReference>
<dbReference type="InterPro" id="IPR036397">
    <property type="entry name" value="RNaseH_sf"/>
</dbReference>
<keyword evidence="4" id="KW-1185">Reference proteome</keyword>
<evidence type="ECO:0000313" key="4">
    <source>
        <dbReference type="Proteomes" id="UP000887159"/>
    </source>
</evidence>
<evidence type="ECO:0000256" key="1">
    <source>
        <dbReference type="ARBA" id="ARBA00012493"/>
    </source>
</evidence>
<sequence length="360" mass="41442">MPLTWLMNFRNTEGQAARWIQRLNEYYFDIRHRKGSSHGNADALQEDHAQKIVVISLWSLPAINQVGRTSRLIVLQLSSIGPLWNSLHLRNGVLYRKFESEDGKTFRWQLVLPRSRIPEVLKELHGSPTGGHFGVMKTLHRVRERFFWGKVRADVEQWCKSCDACSARKGPKIRSRGKLHRYNVGAPFERIAFDILGPLPRTVSGNKYLLVVMDYFTKWPEVYPIPDQESPTVAEAVVQHWISRYGVPLQLHSDQGRNFVSAVLKGSVNYSELTKTKTTPLHPQSDGMVERFNRTILNNLSLMVSKNQQDWDQKVPLSASVPQRRSRDYRIFTIPDAFWPRYSSPFVTCCLSPSGYTFIA</sequence>
<evidence type="ECO:0000259" key="2">
    <source>
        <dbReference type="PROSITE" id="PS50994"/>
    </source>
</evidence>
<gene>
    <name evidence="3" type="primary">POL</name>
    <name evidence="3" type="ORF">TNCV_4293131</name>
</gene>